<keyword evidence="5" id="KW-1185">Reference proteome</keyword>
<evidence type="ECO:0000256" key="2">
    <source>
        <dbReference type="RuleBase" id="RU003476"/>
    </source>
</evidence>
<dbReference type="Pfam" id="PF00293">
    <property type="entry name" value="NUDIX"/>
    <property type="match status" value="1"/>
</dbReference>
<dbReference type="Proteomes" id="UP001190700">
    <property type="component" value="Unassembled WGS sequence"/>
</dbReference>
<dbReference type="PANTHER" id="PTHR23114">
    <property type="entry name" value="M7GPPPN-MRNA HYDROLASE"/>
    <property type="match status" value="1"/>
</dbReference>
<dbReference type="Gene3D" id="1.10.10.1050">
    <property type="entry name" value="Dcp2, box A domain"/>
    <property type="match status" value="1"/>
</dbReference>
<dbReference type="InterPro" id="IPR000086">
    <property type="entry name" value="NUDIX_hydrolase_dom"/>
</dbReference>
<evidence type="ECO:0000259" key="3">
    <source>
        <dbReference type="PROSITE" id="PS51462"/>
    </source>
</evidence>
<protein>
    <recommendedName>
        <fullName evidence="3">Nudix hydrolase domain-containing protein</fullName>
    </recommendedName>
</protein>
<dbReference type="GO" id="GO:0030145">
    <property type="term" value="F:manganese ion binding"/>
    <property type="evidence" value="ECO:0007669"/>
    <property type="project" value="InterPro"/>
</dbReference>
<dbReference type="SUPFAM" id="SSF140586">
    <property type="entry name" value="Dcp2 domain-like"/>
    <property type="match status" value="1"/>
</dbReference>
<dbReference type="GO" id="GO:0005737">
    <property type="term" value="C:cytoplasm"/>
    <property type="evidence" value="ECO:0007669"/>
    <property type="project" value="TreeGrafter"/>
</dbReference>
<dbReference type="SUPFAM" id="SSF55811">
    <property type="entry name" value="Nudix"/>
    <property type="match status" value="1"/>
</dbReference>
<dbReference type="InterPro" id="IPR020476">
    <property type="entry name" value="Nudix_hydrolase"/>
</dbReference>
<dbReference type="GO" id="GO:0000290">
    <property type="term" value="P:deadenylation-dependent decapping of nuclear-transcribed mRNA"/>
    <property type="evidence" value="ECO:0007669"/>
    <property type="project" value="TreeGrafter"/>
</dbReference>
<dbReference type="PROSITE" id="PS51462">
    <property type="entry name" value="NUDIX"/>
    <property type="match status" value="1"/>
</dbReference>
<sequence>MTGEKTSSLSWSWLRQLESQELLRKALKDLASRFEVDHGGTSTSNRHALHGFSTKLQQVHWQYRDENCANEGLLPPLGIRDFIGCLLEECPGVVPPGALPLGEDEQAHSPSVVDRILKAYYDHRRNADISGLFVLDASLKYCLLVKGVKGRLWSFPKGKMEHGEEVKECAIREMEEECGVDVTGLVAEGEPIECDWMSRRWNFHVATGLSLQQPLAPKVQNEIGVIAWCPLTFLLKLQSKDAVGRKSMTMVLNFLPALMRFLDNFPGRGQTPEVVPAELAVDENGMIKVWEVPEEPEEEVVEGITKNYKGLLQV</sequence>
<feature type="domain" description="Nudix hydrolase" evidence="3">
    <location>
        <begin position="124"/>
        <end position="252"/>
    </location>
</feature>
<comment type="similarity">
    <text evidence="2">Belongs to the Nudix hydrolase family.</text>
</comment>
<dbReference type="InterPro" id="IPR015797">
    <property type="entry name" value="NUDIX_hydrolase-like_dom_sf"/>
</dbReference>
<name>A0AAE0G908_9CHLO</name>
<comment type="caution">
    <text evidence="4">The sequence shown here is derived from an EMBL/GenBank/DDBJ whole genome shotgun (WGS) entry which is preliminary data.</text>
</comment>
<dbReference type="PROSITE" id="PS00893">
    <property type="entry name" value="NUDIX_BOX"/>
    <property type="match status" value="1"/>
</dbReference>
<dbReference type="InterPro" id="IPR020084">
    <property type="entry name" value="NUDIX_hydrolase_CS"/>
</dbReference>
<keyword evidence="1 2" id="KW-0378">Hydrolase</keyword>
<dbReference type="AlphaFoldDB" id="A0AAE0G908"/>
<dbReference type="EMBL" id="LGRX02008357">
    <property type="protein sequence ID" value="KAK3273627.1"/>
    <property type="molecule type" value="Genomic_DNA"/>
</dbReference>
<proteinExistence type="inferred from homology"/>
<dbReference type="GO" id="GO:0003723">
    <property type="term" value="F:RNA binding"/>
    <property type="evidence" value="ECO:0007669"/>
    <property type="project" value="InterPro"/>
</dbReference>
<dbReference type="Gene3D" id="3.90.79.10">
    <property type="entry name" value="Nucleoside Triphosphate Pyrophosphohydrolase"/>
    <property type="match status" value="1"/>
</dbReference>
<accession>A0AAE0G908</accession>
<reference evidence="4 5" key="1">
    <citation type="journal article" date="2015" name="Genome Biol. Evol.">
        <title>Comparative Genomics of a Bacterivorous Green Alga Reveals Evolutionary Causalities and Consequences of Phago-Mixotrophic Mode of Nutrition.</title>
        <authorList>
            <person name="Burns J.A."/>
            <person name="Paasch A."/>
            <person name="Narechania A."/>
            <person name="Kim E."/>
        </authorList>
    </citation>
    <scope>NUCLEOTIDE SEQUENCE [LARGE SCALE GENOMIC DNA]</scope>
    <source>
        <strain evidence="4 5">PLY_AMNH</strain>
    </source>
</reference>
<organism evidence="4 5">
    <name type="scientific">Cymbomonas tetramitiformis</name>
    <dbReference type="NCBI Taxonomy" id="36881"/>
    <lineage>
        <taxon>Eukaryota</taxon>
        <taxon>Viridiplantae</taxon>
        <taxon>Chlorophyta</taxon>
        <taxon>Pyramimonadophyceae</taxon>
        <taxon>Pyramimonadales</taxon>
        <taxon>Pyramimonadaceae</taxon>
        <taxon>Cymbomonas</taxon>
    </lineage>
</organism>
<dbReference type="InterPro" id="IPR036189">
    <property type="entry name" value="DCP2_BoxA_sf"/>
</dbReference>
<dbReference type="GO" id="GO:0016787">
    <property type="term" value="F:hydrolase activity"/>
    <property type="evidence" value="ECO:0007669"/>
    <property type="project" value="UniProtKB-KW"/>
</dbReference>
<evidence type="ECO:0000313" key="4">
    <source>
        <dbReference type="EMBL" id="KAK3273627.1"/>
    </source>
</evidence>
<dbReference type="PRINTS" id="PR00502">
    <property type="entry name" value="NUDIXFAMILY"/>
</dbReference>
<gene>
    <name evidence="4" type="ORF">CYMTET_18142</name>
</gene>
<evidence type="ECO:0000256" key="1">
    <source>
        <dbReference type="ARBA" id="ARBA00022801"/>
    </source>
</evidence>
<dbReference type="PANTHER" id="PTHR23114:SF17">
    <property type="entry name" value="M7GPPPN-MRNA HYDROLASE"/>
    <property type="match status" value="1"/>
</dbReference>
<evidence type="ECO:0000313" key="5">
    <source>
        <dbReference type="Proteomes" id="UP001190700"/>
    </source>
</evidence>